<dbReference type="EMBL" id="CP087977">
    <property type="protein sequence ID" value="UUZ43838.1"/>
    <property type="molecule type" value="Genomic_DNA"/>
</dbReference>
<protein>
    <submittedName>
        <fullName evidence="1">Dienelactone hydrolase family protein</fullName>
    </submittedName>
</protein>
<accession>A0AC61U1H8</accession>
<evidence type="ECO:0000313" key="1">
    <source>
        <dbReference type="EMBL" id="UUZ43838.1"/>
    </source>
</evidence>
<dbReference type="Proteomes" id="UP001059663">
    <property type="component" value="Chromosome"/>
</dbReference>
<reference evidence="1" key="1">
    <citation type="submission" date="2021-11" db="EMBL/GenBank/DDBJ databases">
        <title>Study of the species diversity of bacterial strains isolated from a unique natural object - Shulgan-Tash cave (Bashkiria).</title>
        <authorList>
            <person name="Sazanova A.L."/>
            <person name="Chirak E.R."/>
            <person name="Safronova V.I."/>
        </authorList>
    </citation>
    <scope>NUCLEOTIDE SEQUENCE</scope>
    <source>
        <strain evidence="1">P1</strain>
    </source>
</reference>
<gene>
    <name evidence="1" type="ORF">LP422_13920</name>
</gene>
<sequence length="323" mass="34157">MGDDLLDDFTSGHFRHDGVDHDVLRSGTGPAVPVIAEVPGITPEVARFARRVRDPGCTVVLPVLFGATGRDIHPDAHGRLGTVTAAARAIGQICVSREFALLAVGRTSPVIPWMRAPARHEHERCGGPGVGVVGMCLTGGFALAMATDEVVVAPVLSQPSLPLAIGGRRGAVTDISDEDLSVVEQRCAAGLQVLGLRFRSDKFCPDARFRGASPTPGRRLRGHRARRRGRQPRRHRRAPLRAHRAPRRSCRVTDPGRAGGGPGPLQGRAAGLSRPRVGPSRPEGQSVLGTRAIRVSSPSRAVFSVTTSTSSSSTVKRAMAPPS</sequence>
<proteinExistence type="predicted"/>
<keyword evidence="1" id="KW-0378">Hydrolase</keyword>
<organism evidence="1 2">
    <name type="scientific">Janibacter limosus</name>
    <dbReference type="NCBI Taxonomy" id="53458"/>
    <lineage>
        <taxon>Bacteria</taxon>
        <taxon>Bacillati</taxon>
        <taxon>Actinomycetota</taxon>
        <taxon>Actinomycetes</taxon>
        <taxon>Micrococcales</taxon>
        <taxon>Intrasporangiaceae</taxon>
        <taxon>Janibacter</taxon>
    </lineage>
</organism>
<name>A0AC61U1H8_9MICO</name>
<evidence type="ECO:0000313" key="2">
    <source>
        <dbReference type="Proteomes" id="UP001059663"/>
    </source>
</evidence>